<feature type="domain" description="DUF6699" evidence="1">
    <location>
        <begin position="115"/>
        <end position="253"/>
    </location>
</feature>
<protein>
    <recommendedName>
        <fullName evidence="1">DUF6699 domain-containing protein</fullName>
    </recommendedName>
</protein>
<name>A0A8H7DTA0_PLEOS</name>
<evidence type="ECO:0000313" key="2">
    <source>
        <dbReference type="EMBL" id="KAF7428765.1"/>
    </source>
</evidence>
<dbReference type="OrthoDB" id="3241567at2759"/>
<accession>A0A8H7DTA0</accession>
<evidence type="ECO:0000259" key="1">
    <source>
        <dbReference type="Pfam" id="PF20415"/>
    </source>
</evidence>
<dbReference type="Pfam" id="PF20415">
    <property type="entry name" value="DUF6699"/>
    <property type="match status" value="1"/>
</dbReference>
<gene>
    <name evidence="2" type="ORF">PC9H_007997</name>
</gene>
<dbReference type="EMBL" id="JACETU010000005">
    <property type="protein sequence ID" value="KAF7428765.1"/>
    <property type="molecule type" value="Genomic_DNA"/>
</dbReference>
<keyword evidence="3" id="KW-1185">Reference proteome</keyword>
<dbReference type="RefSeq" id="XP_036631137.1">
    <property type="nucleotide sequence ID" value="XM_036777517.1"/>
</dbReference>
<dbReference type="Proteomes" id="UP000623687">
    <property type="component" value="Unassembled WGS sequence"/>
</dbReference>
<dbReference type="VEuPathDB" id="FungiDB:PC9H_007997"/>
<organism evidence="2 3">
    <name type="scientific">Pleurotus ostreatus</name>
    <name type="common">Oyster mushroom</name>
    <name type="synonym">White-rot fungus</name>
    <dbReference type="NCBI Taxonomy" id="5322"/>
    <lineage>
        <taxon>Eukaryota</taxon>
        <taxon>Fungi</taxon>
        <taxon>Dikarya</taxon>
        <taxon>Basidiomycota</taxon>
        <taxon>Agaricomycotina</taxon>
        <taxon>Agaricomycetes</taxon>
        <taxon>Agaricomycetidae</taxon>
        <taxon>Agaricales</taxon>
        <taxon>Pleurotineae</taxon>
        <taxon>Pleurotaceae</taxon>
        <taxon>Pleurotus</taxon>
    </lineage>
</organism>
<sequence>MPARCFHANPQVASYDYGVPRIYTPRRGTGHLPTIPAWPTLSPFGNPAMPPHSMTMTTSTPFGQANLTLFGPSREDGAPLWMPGTFPPIPYGIAVPIQLNPLLIVNPNDPNCPPLQWDVSRQPDTAVQFTGRELYMKPDLDQEAVAQDVHRIVIHSGAPSLASWMQRWGPIEVTSAGKITAYDVLKAVYQYLQIPLTPREYKKAIKLDPENARRFHEAAYWRIATSSQIASVEQAQGLKRVDVLGDYKYFRGFRPVWHEGLWVVIMELGARGVPNYPMVY</sequence>
<evidence type="ECO:0000313" key="3">
    <source>
        <dbReference type="Proteomes" id="UP000623687"/>
    </source>
</evidence>
<reference evidence="2" key="1">
    <citation type="submission" date="2019-07" db="EMBL/GenBank/DDBJ databases">
        <authorList>
            <person name="Palmer J.M."/>
        </authorList>
    </citation>
    <scope>NUCLEOTIDE SEQUENCE</scope>
    <source>
        <strain evidence="2">PC9</strain>
    </source>
</reference>
<comment type="caution">
    <text evidence="2">The sequence shown here is derived from an EMBL/GenBank/DDBJ whole genome shotgun (WGS) entry which is preliminary data.</text>
</comment>
<proteinExistence type="predicted"/>
<dbReference type="GeneID" id="59377815"/>
<dbReference type="InterPro" id="IPR046522">
    <property type="entry name" value="DUF6699"/>
</dbReference>
<dbReference type="AlphaFoldDB" id="A0A8H7DTA0"/>